<dbReference type="InterPro" id="IPR015433">
    <property type="entry name" value="PI3/4_kinase"/>
</dbReference>
<dbReference type="Gene3D" id="1.10.443.10">
    <property type="entry name" value="Intergrase catalytic core"/>
    <property type="match status" value="1"/>
</dbReference>
<name>A0A9P1CZ20_9DINO</name>
<protein>
    <submittedName>
        <fullName evidence="8">Phosphatidylinositol 4-kinase beta (PI4K-beta) (PI4Kbeta) (PtdIns 4-kinase beta) (NPIK) (PI4K92 ) (PI4KIII)</fullName>
    </submittedName>
</protein>
<dbReference type="InterPro" id="IPR003140">
    <property type="entry name" value="PLipase/COase/thioEstase"/>
</dbReference>
<dbReference type="GO" id="GO:0015074">
    <property type="term" value="P:DNA integration"/>
    <property type="evidence" value="ECO:0007669"/>
    <property type="project" value="InterPro"/>
</dbReference>
<dbReference type="GO" id="GO:0046854">
    <property type="term" value="P:phosphatidylinositol phosphate biosynthetic process"/>
    <property type="evidence" value="ECO:0007669"/>
    <property type="project" value="InterPro"/>
</dbReference>
<sequence>MPQVGRKPIRRGRSLAERSAARQGVSLRGLGISLRTEMRYRAAMAQLIPVLEQAGSLDDLDPLCEEWVEHRWQLGTPLGTIGDALCGVHYFWPQVKGLLKGSWKLYKNWRRIELPQRAPPLPREVCRAIVGFFLEQEAVAMAFLVALGFHAFLRTGELLKLTNEDINFSRGHGAVVVRKSKSGLRFNMDESVALHDRSLPRLWELCVLAGHTQPHHPIWTGSGSLFRKRFYEALESLHLGPLSFQPYSIRRGGATHAFATSMALDRVIIRGRWRSLSVARIYLEDGQAQLSQIKMCPRARCLEKPDTAQMVLDAASLLSQEHEHLDLVCSWSLALPGSFQKAEIRTIQEFAQRMLASMEAAERGWFFESWSGSNGSPERSLQACLERDWINLSATEQVMYPPDNHTRSLVYLHGFTCSGYDYLKEPHYVYRPKPKKKKAKGKASKDEEEEEELEPFPGLKVVFPTAPKRPITCYKGEVLHAWHDYITDHEGDQEDELSMEDLQETTARIHTLLDAEAALVGGKNVFLGGASQGCGTALHAALTYEGELGGVIGTMGHLLSCTPIKENWIAKKIPIFVYNGLEDSTMKWHEWVKATYCRLQDAKADIRIVLDEGVDHGENEDVWKRTVVMESLKLYSNREQLIYIGTEIVKVRNQQERLGVLQALIDQEINRYLKDDTPVPAQMLAPHGSSQKRSDAVASILRVNRNEARVLSSKQRAPYMVLMEVEDKPLAEETIARRGLFGRFCASRKSPVQATHHFAAVPPKFWPPEDSPPASARNVRDTRPKGAFHDETWPEVVQRVRSQSEFGRRPNWSMIPMIVKSNADDVRQEELAFRLLKWFERVFKRHNPKLWLQPFLIVATTHDGGLLEVVTNAISISELKKTYGSNWISLRRYFEESFTGDDQPHGFGREKSVSFKTAKLNFIYSMAAYSVVCYVLAIRDRHNGNIMLNDEGHVLHVDFGFMLCGAPGGKAMQHIGGFEHSAGFKLTNELVEVLGPTDGNEFQVFRSAILDGMRAVRSHAQELLGLVQLSMLGSENSQMNCFCHPRGYPEAVLEDICDRLGLLGAWLFLPGLVSPIGLG</sequence>
<evidence type="ECO:0000256" key="3">
    <source>
        <dbReference type="ARBA" id="ARBA00023172"/>
    </source>
</evidence>
<evidence type="ECO:0000313" key="8">
    <source>
        <dbReference type="EMBL" id="CAL4787686.1"/>
    </source>
</evidence>
<dbReference type="GO" id="GO:0005737">
    <property type="term" value="C:cytoplasm"/>
    <property type="evidence" value="ECO:0007669"/>
    <property type="project" value="TreeGrafter"/>
</dbReference>
<keyword evidence="3" id="KW-0233">DNA recombination</keyword>
<evidence type="ECO:0000313" key="9">
    <source>
        <dbReference type="Proteomes" id="UP001152797"/>
    </source>
</evidence>
<feature type="region of interest" description="Disordered" evidence="4">
    <location>
        <begin position="763"/>
        <end position="782"/>
    </location>
</feature>
<proteinExistence type="predicted"/>
<reference evidence="7" key="1">
    <citation type="submission" date="2022-10" db="EMBL/GenBank/DDBJ databases">
        <authorList>
            <person name="Chen Y."/>
            <person name="Dougan E. K."/>
            <person name="Chan C."/>
            <person name="Rhodes N."/>
            <person name="Thang M."/>
        </authorList>
    </citation>
    <scope>NUCLEOTIDE SEQUENCE</scope>
</reference>
<dbReference type="PROSITE" id="PS00916">
    <property type="entry name" value="PI3_4_KINASE_2"/>
    <property type="match status" value="1"/>
</dbReference>
<dbReference type="Pfam" id="PF00454">
    <property type="entry name" value="PI3_PI4_kinase"/>
    <property type="match status" value="1"/>
</dbReference>
<dbReference type="InterPro" id="IPR002104">
    <property type="entry name" value="Integrase_catalytic"/>
</dbReference>
<dbReference type="SMART" id="SM00146">
    <property type="entry name" value="PI3Kc"/>
    <property type="match status" value="1"/>
</dbReference>
<dbReference type="SUPFAM" id="SSF56112">
    <property type="entry name" value="Protein kinase-like (PK-like)"/>
    <property type="match status" value="1"/>
</dbReference>
<dbReference type="Gene3D" id="3.40.50.1820">
    <property type="entry name" value="alpha/beta hydrolase"/>
    <property type="match status" value="1"/>
</dbReference>
<dbReference type="InterPro" id="IPR018936">
    <property type="entry name" value="PI3/4_kinase_CS"/>
</dbReference>
<dbReference type="InterPro" id="IPR036940">
    <property type="entry name" value="PI3/4_kinase_cat_sf"/>
</dbReference>
<dbReference type="EMBL" id="CAMXCT010002779">
    <property type="protein sequence ID" value="CAI4000374.1"/>
    <property type="molecule type" value="Genomic_DNA"/>
</dbReference>
<dbReference type="GO" id="GO:0003677">
    <property type="term" value="F:DNA binding"/>
    <property type="evidence" value="ECO:0007669"/>
    <property type="project" value="InterPro"/>
</dbReference>
<evidence type="ECO:0000313" key="7">
    <source>
        <dbReference type="EMBL" id="CAI4000374.1"/>
    </source>
</evidence>
<dbReference type="GO" id="GO:0016020">
    <property type="term" value="C:membrane"/>
    <property type="evidence" value="ECO:0007669"/>
    <property type="project" value="TreeGrafter"/>
</dbReference>
<keyword evidence="1" id="KW-0808">Transferase</keyword>
<evidence type="ECO:0000259" key="6">
    <source>
        <dbReference type="PROSITE" id="PS51898"/>
    </source>
</evidence>
<dbReference type="EMBL" id="CAMXCT020002779">
    <property type="protein sequence ID" value="CAL1153749.1"/>
    <property type="molecule type" value="Genomic_DNA"/>
</dbReference>
<feature type="region of interest" description="Disordered" evidence="4">
    <location>
        <begin position="434"/>
        <end position="453"/>
    </location>
</feature>
<dbReference type="PROSITE" id="PS50290">
    <property type="entry name" value="PI3_4_KINASE_3"/>
    <property type="match status" value="1"/>
</dbReference>
<dbReference type="InterPro" id="IPR029058">
    <property type="entry name" value="AB_hydrolase_fold"/>
</dbReference>
<dbReference type="OrthoDB" id="10264149at2759"/>
<dbReference type="PANTHER" id="PTHR10048:SF22">
    <property type="entry name" value="PHOSPHATIDYLINOSITOL 4-KINASE BETA"/>
    <property type="match status" value="1"/>
</dbReference>
<dbReference type="GO" id="GO:0006310">
    <property type="term" value="P:DNA recombination"/>
    <property type="evidence" value="ECO:0007669"/>
    <property type="project" value="UniProtKB-KW"/>
</dbReference>
<dbReference type="PROSITE" id="PS51898">
    <property type="entry name" value="TYR_RECOMBINASE"/>
    <property type="match status" value="1"/>
</dbReference>
<dbReference type="InterPro" id="IPR011010">
    <property type="entry name" value="DNA_brk_join_enz"/>
</dbReference>
<keyword evidence="2" id="KW-0418">Kinase</keyword>
<dbReference type="SUPFAM" id="SSF56349">
    <property type="entry name" value="DNA breaking-rejoining enzymes"/>
    <property type="match status" value="1"/>
</dbReference>
<gene>
    <name evidence="7" type="ORF">C1SCF055_LOCUS26495</name>
</gene>
<keyword evidence="9" id="KW-1185">Reference proteome</keyword>
<evidence type="ECO:0000259" key="5">
    <source>
        <dbReference type="PROSITE" id="PS50290"/>
    </source>
</evidence>
<dbReference type="InterPro" id="IPR013762">
    <property type="entry name" value="Integrase-like_cat_sf"/>
</dbReference>
<feature type="domain" description="PI3K/PI4K catalytic" evidence="5">
    <location>
        <begin position="791"/>
        <end position="1079"/>
    </location>
</feature>
<accession>A0A9P1CZ20</accession>
<evidence type="ECO:0000256" key="1">
    <source>
        <dbReference type="ARBA" id="ARBA00022679"/>
    </source>
</evidence>
<dbReference type="SUPFAM" id="SSF53474">
    <property type="entry name" value="alpha/beta-Hydrolases"/>
    <property type="match status" value="1"/>
</dbReference>
<dbReference type="AlphaFoldDB" id="A0A9P1CZ20"/>
<dbReference type="Pfam" id="PF02230">
    <property type="entry name" value="Abhydrolase_2"/>
    <property type="match status" value="1"/>
</dbReference>
<reference evidence="8 9" key="2">
    <citation type="submission" date="2024-05" db="EMBL/GenBank/DDBJ databases">
        <authorList>
            <person name="Chen Y."/>
            <person name="Shah S."/>
            <person name="Dougan E. K."/>
            <person name="Thang M."/>
            <person name="Chan C."/>
        </authorList>
    </citation>
    <scope>NUCLEOTIDE SEQUENCE [LARGE SCALE GENOMIC DNA]</scope>
</reference>
<dbReference type="Proteomes" id="UP001152797">
    <property type="component" value="Unassembled WGS sequence"/>
</dbReference>
<dbReference type="GO" id="GO:0004430">
    <property type="term" value="F:1-phosphatidylinositol 4-kinase activity"/>
    <property type="evidence" value="ECO:0007669"/>
    <property type="project" value="TreeGrafter"/>
</dbReference>
<dbReference type="Gene3D" id="1.10.1070.11">
    <property type="entry name" value="Phosphatidylinositol 3-/4-kinase, catalytic domain"/>
    <property type="match status" value="1"/>
</dbReference>
<dbReference type="PANTHER" id="PTHR10048">
    <property type="entry name" value="PHOSPHATIDYLINOSITOL KINASE"/>
    <property type="match status" value="1"/>
</dbReference>
<feature type="domain" description="Tyr recombinase" evidence="6">
    <location>
        <begin position="116"/>
        <end position="295"/>
    </location>
</feature>
<dbReference type="InterPro" id="IPR011009">
    <property type="entry name" value="Kinase-like_dom_sf"/>
</dbReference>
<evidence type="ECO:0000256" key="4">
    <source>
        <dbReference type="SAM" id="MobiDB-lite"/>
    </source>
</evidence>
<dbReference type="GO" id="GO:0048015">
    <property type="term" value="P:phosphatidylinositol-mediated signaling"/>
    <property type="evidence" value="ECO:0007669"/>
    <property type="project" value="TreeGrafter"/>
</dbReference>
<dbReference type="Gene3D" id="3.30.1010.10">
    <property type="entry name" value="Phosphatidylinositol 3-kinase Catalytic Subunit, Chain A, domain 4"/>
    <property type="match status" value="1"/>
</dbReference>
<evidence type="ECO:0000256" key="2">
    <source>
        <dbReference type="ARBA" id="ARBA00022777"/>
    </source>
</evidence>
<dbReference type="GO" id="GO:0016787">
    <property type="term" value="F:hydrolase activity"/>
    <property type="evidence" value="ECO:0007669"/>
    <property type="project" value="InterPro"/>
</dbReference>
<dbReference type="InterPro" id="IPR000403">
    <property type="entry name" value="PI3/4_kinase_cat_dom"/>
</dbReference>
<organism evidence="7">
    <name type="scientific">Cladocopium goreaui</name>
    <dbReference type="NCBI Taxonomy" id="2562237"/>
    <lineage>
        <taxon>Eukaryota</taxon>
        <taxon>Sar</taxon>
        <taxon>Alveolata</taxon>
        <taxon>Dinophyceae</taxon>
        <taxon>Suessiales</taxon>
        <taxon>Symbiodiniaceae</taxon>
        <taxon>Cladocopium</taxon>
    </lineage>
</organism>
<dbReference type="EMBL" id="CAMXCT030002779">
    <property type="protein sequence ID" value="CAL4787686.1"/>
    <property type="molecule type" value="Genomic_DNA"/>
</dbReference>
<comment type="caution">
    <text evidence="7">The sequence shown here is derived from an EMBL/GenBank/DDBJ whole genome shotgun (WGS) entry which is preliminary data.</text>
</comment>